<comment type="similarity">
    <text evidence="5">Belongs to the metallo-dependent hydrolases superfamily. Phosphotriesterase family.</text>
</comment>
<feature type="binding site" description="via carbamate group" evidence="4">
    <location>
        <position position="136"/>
    </location>
    <ligand>
        <name>Zn(2+)</name>
        <dbReference type="ChEBI" id="CHEBI:29105"/>
        <label>2</label>
    </ligand>
</feature>
<feature type="binding site" evidence="4">
    <location>
        <position position="23"/>
    </location>
    <ligand>
        <name>Zn(2+)</name>
        <dbReference type="ChEBI" id="CHEBI:29105"/>
        <label>1</label>
    </ligand>
</feature>
<dbReference type="GO" id="GO:0016788">
    <property type="term" value="F:hydrolase activity, acting on ester bonds"/>
    <property type="evidence" value="ECO:0007669"/>
    <property type="project" value="InterPro"/>
</dbReference>
<evidence type="ECO:0000256" key="5">
    <source>
        <dbReference type="PROSITE-ProRule" id="PRU00679"/>
    </source>
</evidence>
<keyword evidence="1 4" id="KW-0479">Metal-binding</keyword>
<dbReference type="Pfam" id="PF02126">
    <property type="entry name" value="PTE"/>
    <property type="match status" value="1"/>
</dbReference>
<comment type="caution">
    <text evidence="6">The sequence shown here is derived from an EMBL/GenBank/DDBJ whole genome shotgun (WGS) entry which is preliminary data.</text>
</comment>
<organism evidence="6 7">
    <name type="scientific">Candidatus Blautia gallistercoris</name>
    <dbReference type="NCBI Taxonomy" id="2838490"/>
    <lineage>
        <taxon>Bacteria</taxon>
        <taxon>Bacillati</taxon>
        <taxon>Bacillota</taxon>
        <taxon>Clostridia</taxon>
        <taxon>Lachnospirales</taxon>
        <taxon>Lachnospiraceae</taxon>
        <taxon>Blautia</taxon>
    </lineage>
</organism>
<comment type="cofactor">
    <cofactor evidence="4">
        <name>a divalent metal cation</name>
        <dbReference type="ChEBI" id="CHEBI:60240"/>
    </cofactor>
    <text evidence="4">Binds 2 divalent metal cations per subunit.</text>
</comment>
<dbReference type="EMBL" id="DXEX01000200">
    <property type="protein sequence ID" value="HIX59899.1"/>
    <property type="molecule type" value="Genomic_DNA"/>
</dbReference>
<feature type="binding site" evidence="4">
    <location>
        <position position="255"/>
    </location>
    <ligand>
        <name>Zn(2+)</name>
        <dbReference type="ChEBI" id="CHEBI:29105"/>
        <label>1</label>
    </ligand>
</feature>
<dbReference type="InterPro" id="IPR032466">
    <property type="entry name" value="Metal_Hydrolase"/>
</dbReference>
<evidence type="ECO:0000256" key="4">
    <source>
        <dbReference type="PIRSR" id="PIRSR601559-51"/>
    </source>
</evidence>
<reference evidence="6" key="1">
    <citation type="journal article" date="2021" name="PeerJ">
        <title>Extensive microbial diversity within the chicken gut microbiome revealed by metagenomics and culture.</title>
        <authorList>
            <person name="Gilroy R."/>
            <person name="Ravi A."/>
            <person name="Getino M."/>
            <person name="Pursley I."/>
            <person name="Horton D.L."/>
            <person name="Alikhan N.F."/>
            <person name="Baker D."/>
            <person name="Gharbi K."/>
            <person name="Hall N."/>
            <person name="Watson M."/>
            <person name="Adriaenssens E.M."/>
            <person name="Foster-Nyarko E."/>
            <person name="Jarju S."/>
            <person name="Secka A."/>
            <person name="Antonio M."/>
            <person name="Oren A."/>
            <person name="Chaudhuri R.R."/>
            <person name="La Ragione R."/>
            <person name="Hildebrand F."/>
            <person name="Pallen M.J."/>
        </authorList>
    </citation>
    <scope>NUCLEOTIDE SEQUENCE</scope>
    <source>
        <strain evidence="6">ChiSjej1B19-8411</strain>
    </source>
</reference>
<accession>A0A9D1WJ47</accession>
<evidence type="ECO:0000256" key="1">
    <source>
        <dbReference type="ARBA" id="ARBA00022723"/>
    </source>
</evidence>
<dbReference type="Proteomes" id="UP000886817">
    <property type="component" value="Unassembled WGS sequence"/>
</dbReference>
<dbReference type="Gene3D" id="3.20.20.140">
    <property type="entry name" value="Metal-dependent hydrolases"/>
    <property type="match status" value="1"/>
</dbReference>
<dbReference type="AlphaFoldDB" id="A0A9D1WJ47"/>
<evidence type="ECO:0000256" key="2">
    <source>
        <dbReference type="ARBA" id="ARBA00022801"/>
    </source>
</evidence>
<dbReference type="InterPro" id="IPR017947">
    <property type="entry name" value="AryldialkylPase_Zn-BS"/>
</dbReference>
<feature type="modified residue" description="N6-carboxylysine" evidence="3 5">
    <location>
        <position position="136"/>
    </location>
</feature>
<feature type="binding site" description="via carbamate group" evidence="4">
    <location>
        <position position="136"/>
    </location>
    <ligand>
        <name>Zn(2+)</name>
        <dbReference type="ChEBI" id="CHEBI:29105"/>
        <label>1</label>
    </ligand>
</feature>
<proteinExistence type="inferred from homology"/>
<sequence>MSKMINGVLGPISTDALGVTLMHEHILQANWSMRQSYAAWFQYDEFLERAVTDVGRTMEYGVKTMVEQTPVCLGRDIHAMRDVAEKTGIQLIAATGFFYTENQWTFNRKAESFLKYMLIDIREGIQGTDSKPGIIKCATDVAGITPINEIMLHAHAMAAVESGLPIGTHSYYGNRSGLGQMDIFEQYSLNPKKILIGHCGDTNDLGYLEELLSRGCYIGLDRFGDDAKNPLEKRVETLLALWERGWKEQLIISHDYVCFVDLGQFEWEELKKTDPDDVPYNYRYIHRYVLPLLLEHGLTEKDLDTLLVENPRRFFEAE</sequence>
<name>A0A9D1WJ47_9FIRM</name>
<feature type="binding site" evidence="4">
    <location>
        <position position="169"/>
    </location>
    <ligand>
        <name>Zn(2+)</name>
        <dbReference type="ChEBI" id="CHEBI:29105"/>
        <label>2</label>
    </ligand>
</feature>
<evidence type="ECO:0000313" key="6">
    <source>
        <dbReference type="EMBL" id="HIX59899.1"/>
    </source>
</evidence>
<feature type="binding site" evidence="4">
    <location>
        <position position="25"/>
    </location>
    <ligand>
        <name>Zn(2+)</name>
        <dbReference type="ChEBI" id="CHEBI:29105"/>
        <label>1</label>
    </ligand>
</feature>
<keyword evidence="2" id="KW-0378">Hydrolase</keyword>
<dbReference type="GO" id="GO:0008270">
    <property type="term" value="F:zinc ion binding"/>
    <property type="evidence" value="ECO:0007669"/>
    <property type="project" value="InterPro"/>
</dbReference>
<feature type="binding site" evidence="4">
    <location>
        <position position="198"/>
    </location>
    <ligand>
        <name>Zn(2+)</name>
        <dbReference type="ChEBI" id="CHEBI:29105"/>
        <label>2</label>
    </ligand>
</feature>
<protein>
    <submittedName>
        <fullName evidence="6">Phosphotriesterase</fullName>
    </submittedName>
</protein>
<evidence type="ECO:0000313" key="7">
    <source>
        <dbReference type="Proteomes" id="UP000886817"/>
    </source>
</evidence>
<dbReference type="PANTHER" id="PTHR10819:SF3">
    <property type="entry name" value="PHOSPHOTRIESTERASE-RELATED PROTEIN"/>
    <property type="match status" value="1"/>
</dbReference>
<dbReference type="PANTHER" id="PTHR10819">
    <property type="entry name" value="PHOSPHOTRIESTERASE-RELATED"/>
    <property type="match status" value="1"/>
</dbReference>
<reference evidence="6" key="2">
    <citation type="submission" date="2021-04" db="EMBL/GenBank/DDBJ databases">
        <authorList>
            <person name="Gilroy R."/>
        </authorList>
    </citation>
    <scope>NUCLEOTIDE SEQUENCE</scope>
    <source>
        <strain evidence="6">ChiSjej1B19-8411</strain>
    </source>
</reference>
<dbReference type="PROSITE" id="PS51347">
    <property type="entry name" value="PHOSPHOTRIESTERASE_2"/>
    <property type="match status" value="1"/>
</dbReference>
<evidence type="ECO:0000256" key="3">
    <source>
        <dbReference type="PIRSR" id="PIRSR601559-50"/>
    </source>
</evidence>
<gene>
    <name evidence="6" type="ORF">IAA45_09335</name>
</gene>
<dbReference type="PROSITE" id="PS01322">
    <property type="entry name" value="PHOSPHOTRIESTERASE_1"/>
    <property type="match status" value="1"/>
</dbReference>
<dbReference type="SUPFAM" id="SSF51556">
    <property type="entry name" value="Metallo-dependent hydrolases"/>
    <property type="match status" value="1"/>
</dbReference>
<dbReference type="InterPro" id="IPR001559">
    <property type="entry name" value="Phosphotriesterase"/>
</dbReference>